<sequence length="91" mass="10129">MGVEYSGRREGAAVNIFAIHKKIALLRARLLESGEKYGLLAPQTVLLSQELDRLVVLVQKKLKSERGALVFECVLCGMVGLFRDIVFILRA</sequence>
<evidence type="ECO:0000313" key="2">
    <source>
        <dbReference type="EMBL" id="QNB45376.1"/>
    </source>
</evidence>
<dbReference type="KEGG" id="tfr:BR63_03045"/>
<keyword evidence="1" id="KW-0812">Transmembrane</keyword>
<dbReference type="GO" id="GO:0043937">
    <property type="term" value="P:regulation of sporulation"/>
    <property type="evidence" value="ECO:0007669"/>
    <property type="project" value="InterPro"/>
</dbReference>
<keyword evidence="3" id="KW-1185">Reference proteome</keyword>
<dbReference type="RefSeq" id="WP_034426037.1">
    <property type="nucleotide sequence ID" value="NZ_CP045798.1"/>
</dbReference>
<dbReference type="InterPro" id="IPR037208">
    <property type="entry name" value="Spo0E-like_sf"/>
</dbReference>
<organism evidence="2 3">
    <name type="scientific">Thermanaerosceptrum fracticalcis</name>
    <dbReference type="NCBI Taxonomy" id="1712410"/>
    <lineage>
        <taxon>Bacteria</taxon>
        <taxon>Bacillati</taxon>
        <taxon>Bacillota</taxon>
        <taxon>Clostridia</taxon>
        <taxon>Eubacteriales</taxon>
        <taxon>Peptococcaceae</taxon>
        <taxon>Thermanaerosceptrum</taxon>
    </lineage>
</organism>
<dbReference type="GO" id="GO:0046983">
    <property type="term" value="F:protein dimerization activity"/>
    <property type="evidence" value="ECO:0007669"/>
    <property type="project" value="InterPro"/>
</dbReference>
<dbReference type="SUPFAM" id="SSF140500">
    <property type="entry name" value="BAS1536-like"/>
    <property type="match status" value="1"/>
</dbReference>
<proteinExistence type="predicted"/>
<evidence type="ECO:0000256" key="1">
    <source>
        <dbReference type="SAM" id="Phobius"/>
    </source>
</evidence>
<feature type="transmembrane region" description="Helical" evidence="1">
    <location>
        <begin position="69"/>
        <end position="89"/>
    </location>
</feature>
<dbReference type="Proteomes" id="UP000515847">
    <property type="component" value="Chromosome"/>
</dbReference>
<dbReference type="Pfam" id="PF09388">
    <property type="entry name" value="SpoOE-like"/>
    <property type="match status" value="1"/>
</dbReference>
<name>A0A7G6DZX2_THEFR</name>
<dbReference type="InterPro" id="IPR018540">
    <property type="entry name" value="Spo0E-like"/>
</dbReference>
<keyword evidence="1" id="KW-0472">Membrane</keyword>
<accession>A0A7G6DZX2</accession>
<dbReference type="InterPro" id="IPR036638">
    <property type="entry name" value="HLH_DNA-bd_sf"/>
</dbReference>
<evidence type="ECO:0000313" key="3">
    <source>
        <dbReference type="Proteomes" id="UP000515847"/>
    </source>
</evidence>
<dbReference type="EMBL" id="CP045798">
    <property type="protein sequence ID" value="QNB45376.1"/>
    <property type="molecule type" value="Genomic_DNA"/>
</dbReference>
<dbReference type="OrthoDB" id="1684520at2"/>
<dbReference type="AlphaFoldDB" id="A0A7G6DZX2"/>
<gene>
    <name evidence="2" type="ORF">BR63_03045</name>
</gene>
<protein>
    <submittedName>
        <fullName evidence="2">Spo0E family sporulation regulatory protein-aspartic acid phosphatase</fullName>
    </submittedName>
</protein>
<reference evidence="2 3" key="1">
    <citation type="journal article" date="2019" name="Front. Microbiol.">
        <title>Thermoanaerosceptrum fracticalcis gen. nov. sp. nov., a Novel Fumarate-Fermenting Microorganism From a Deep Fractured Carbonate Aquifer of the US Great Basin.</title>
        <authorList>
            <person name="Hamilton-Brehm S.D."/>
            <person name="Stewart L.E."/>
            <person name="Zavarin M."/>
            <person name="Caldwell M."/>
            <person name="Lawson P.A."/>
            <person name="Onstott T.C."/>
            <person name="Grzymski J."/>
            <person name="Neveux I."/>
            <person name="Lollar B.S."/>
            <person name="Russell C.E."/>
            <person name="Moser D.P."/>
        </authorList>
    </citation>
    <scope>NUCLEOTIDE SEQUENCE [LARGE SCALE GENOMIC DNA]</scope>
    <source>
        <strain evidence="2 3">DRI-13</strain>
    </source>
</reference>
<keyword evidence="1" id="KW-1133">Transmembrane helix</keyword>
<dbReference type="Gene3D" id="4.10.280.10">
    <property type="entry name" value="Helix-loop-helix DNA-binding domain"/>
    <property type="match status" value="1"/>
</dbReference>